<organism evidence="2 3">
    <name type="scientific">Chiloscyllium punctatum</name>
    <name type="common">Brownbanded bambooshark</name>
    <name type="synonym">Hemiscyllium punctatum</name>
    <dbReference type="NCBI Taxonomy" id="137246"/>
    <lineage>
        <taxon>Eukaryota</taxon>
        <taxon>Metazoa</taxon>
        <taxon>Chordata</taxon>
        <taxon>Craniata</taxon>
        <taxon>Vertebrata</taxon>
        <taxon>Chondrichthyes</taxon>
        <taxon>Elasmobranchii</taxon>
        <taxon>Galeomorphii</taxon>
        <taxon>Galeoidea</taxon>
        <taxon>Orectolobiformes</taxon>
        <taxon>Hemiscylliidae</taxon>
        <taxon>Chiloscyllium</taxon>
    </lineage>
</organism>
<name>A0A401S3M1_CHIPU</name>
<dbReference type="Proteomes" id="UP000287033">
    <property type="component" value="Unassembled WGS sequence"/>
</dbReference>
<comment type="caution">
    <text evidence="2">The sequence shown here is derived from an EMBL/GenBank/DDBJ whole genome shotgun (WGS) entry which is preliminary data.</text>
</comment>
<reference evidence="2 3" key="1">
    <citation type="journal article" date="2018" name="Nat. Ecol. Evol.">
        <title>Shark genomes provide insights into elasmobranch evolution and the origin of vertebrates.</title>
        <authorList>
            <person name="Hara Y"/>
            <person name="Yamaguchi K"/>
            <person name="Onimaru K"/>
            <person name="Kadota M"/>
            <person name="Koyanagi M"/>
            <person name="Keeley SD"/>
            <person name="Tatsumi K"/>
            <person name="Tanaka K"/>
            <person name="Motone F"/>
            <person name="Kageyama Y"/>
            <person name="Nozu R"/>
            <person name="Adachi N"/>
            <person name="Nishimura O"/>
            <person name="Nakagawa R"/>
            <person name="Tanegashima C"/>
            <person name="Kiyatake I"/>
            <person name="Matsumoto R"/>
            <person name="Murakumo K"/>
            <person name="Nishida K"/>
            <person name="Terakita A"/>
            <person name="Kuratani S"/>
            <person name="Sato K"/>
            <person name="Hyodo S Kuraku.S."/>
        </authorList>
    </citation>
    <scope>NUCLEOTIDE SEQUENCE [LARGE SCALE GENOMIC DNA]</scope>
</reference>
<feature type="region of interest" description="Disordered" evidence="1">
    <location>
        <begin position="1"/>
        <end position="24"/>
    </location>
</feature>
<gene>
    <name evidence="2" type="ORF">chiPu_0003417</name>
</gene>
<sequence>MEEVSDCDSEETIVEASLPDSGGEDEELRLDRMLFIQRNAFQLYHTMSDFTSGKEARFGGSSSPVIQMIPKTKCFRIHLENCQQQVRTLVCDEVTESEQSQSLLRPDVTCLADVSNGENINSAVSHVYVDHNYSQGM</sequence>
<accession>A0A401S3M1</accession>
<evidence type="ECO:0000313" key="2">
    <source>
        <dbReference type="EMBL" id="GCC25013.1"/>
    </source>
</evidence>
<dbReference type="EMBL" id="BEZZ01000073">
    <property type="protein sequence ID" value="GCC25013.1"/>
    <property type="molecule type" value="Genomic_DNA"/>
</dbReference>
<keyword evidence="3" id="KW-1185">Reference proteome</keyword>
<dbReference type="OrthoDB" id="9949634at2759"/>
<dbReference type="AlphaFoldDB" id="A0A401S3M1"/>
<protein>
    <submittedName>
        <fullName evidence="2">Uncharacterized protein</fullName>
    </submittedName>
</protein>
<feature type="compositionally biased region" description="Acidic residues" evidence="1">
    <location>
        <begin position="1"/>
        <end position="13"/>
    </location>
</feature>
<proteinExistence type="predicted"/>
<evidence type="ECO:0000313" key="3">
    <source>
        <dbReference type="Proteomes" id="UP000287033"/>
    </source>
</evidence>
<evidence type="ECO:0000256" key="1">
    <source>
        <dbReference type="SAM" id="MobiDB-lite"/>
    </source>
</evidence>